<organism evidence="2 3">
    <name type="scientific">Borrelia turcica IST7</name>
    <dbReference type="NCBI Taxonomy" id="1104446"/>
    <lineage>
        <taxon>Bacteria</taxon>
        <taxon>Pseudomonadati</taxon>
        <taxon>Spirochaetota</taxon>
        <taxon>Spirochaetia</taxon>
        <taxon>Spirochaetales</taxon>
        <taxon>Borreliaceae</taxon>
        <taxon>Borrelia</taxon>
    </lineage>
</organism>
<name>A0A386PNV7_9SPIR</name>
<dbReference type="EMBL" id="CP028884">
    <property type="protein sequence ID" value="AYE36597.1"/>
    <property type="molecule type" value="Genomic_DNA"/>
</dbReference>
<keyword evidence="1" id="KW-0472">Membrane</keyword>
<protein>
    <submittedName>
        <fullName evidence="2">Uncharacterized protein</fullName>
    </submittedName>
</protein>
<gene>
    <name evidence="2" type="ORF">DB313_03935</name>
</gene>
<feature type="transmembrane region" description="Helical" evidence="1">
    <location>
        <begin position="122"/>
        <end position="148"/>
    </location>
</feature>
<keyword evidence="1" id="KW-0812">Transmembrane</keyword>
<evidence type="ECO:0000256" key="1">
    <source>
        <dbReference type="SAM" id="Phobius"/>
    </source>
</evidence>
<dbReference type="AlphaFoldDB" id="A0A386PNV7"/>
<dbReference type="OrthoDB" id="350661at2"/>
<accession>A0A386PNV7</accession>
<dbReference type="Proteomes" id="UP000275571">
    <property type="component" value="Chromosome"/>
</dbReference>
<dbReference type="RefSeq" id="WP_120104517.1">
    <property type="nucleotide sequence ID" value="NZ_CP028884.1"/>
</dbReference>
<reference evidence="2 3" key="1">
    <citation type="journal article" date="2018" name="Infect. Genet. Evol.">
        <title>Genome-wide analysis of Borrelia turcica and 'Candidatus Borrelia tachyglossi' shows relapsing fever-like genomes with unique genomic links to Lyme disease Borrelia.</title>
        <authorList>
            <person name="Gofton A.W."/>
            <person name="Margos G."/>
            <person name="Fingerle V."/>
            <person name="Hepner S."/>
            <person name="Loh S.M."/>
            <person name="Ryan U."/>
            <person name="Irwin P."/>
            <person name="Oskam C.L."/>
        </authorList>
    </citation>
    <scope>NUCLEOTIDE SEQUENCE [LARGE SCALE GENOMIC DNA]</scope>
    <source>
        <strain evidence="2 3">IST7</strain>
    </source>
</reference>
<proteinExistence type="predicted"/>
<evidence type="ECO:0000313" key="2">
    <source>
        <dbReference type="EMBL" id="AYE36597.1"/>
    </source>
</evidence>
<sequence>MFLTFFYFISKFISQIDFDLTYLIDNVRAYNIKFFEDLDLEQYFDKTLGEHDLVSSYYLLSSVNGILVYKTKDDLIYKFSDRLDPVLLKSSVFIKKFKVNFELSNDVISLVVYYNILPKNRILYVLNSYLVLMSLFYLHFSIFVLYCIHRNTNGDGHDHRDDVGEDDHVPRVHDLH</sequence>
<keyword evidence="1" id="KW-1133">Transmembrane helix</keyword>
<keyword evidence="3" id="KW-1185">Reference proteome</keyword>
<dbReference type="KEGG" id="btur:DB313_03935"/>
<evidence type="ECO:0000313" key="3">
    <source>
        <dbReference type="Proteomes" id="UP000275571"/>
    </source>
</evidence>